<dbReference type="AlphaFoldDB" id="A0AAW4PLI8"/>
<organism evidence="3 4">
    <name type="scientific">Haloarcula nitratireducens</name>
    <dbReference type="NCBI Taxonomy" id="2487749"/>
    <lineage>
        <taxon>Archaea</taxon>
        <taxon>Methanobacteriati</taxon>
        <taxon>Methanobacteriota</taxon>
        <taxon>Stenosarchaea group</taxon>
        <taxon>Halobacteria</taxon>
        <taxon>Halobacteriales</taxon>
        <taxon>Haloarculaceae</taxon>
        <taxon>Haloarcula</taxon>
    </lineage>
</organism>
<protein>
    <recommendedName>
        <fullName evidence="2">Halobacterial output domain-containing protein</fullName>
    </recommendedName>
</protein>
<dbReference type="Pfam" id="PF18545">
    <property type="entry name" value="HalOD1"/>
    <property type="match status" value="1"/>
</dbReference>
<evidence type="ECO:0000259" key="2">
    <source>
        <dbReference type="Pfam" id="PF18545"/>
    </source>
</evidence>
<dbReference type="EMBL" id="RKLT01000045">
    <property type="protein sequence ID" value="MBX0298225.1"/>
    <property type="molecule type" value="Genomic_DNA"/>
</dbReference>
<feature type="domain" description="Halobacterial output" evidence="2">
    <location>
        <begin position="31"/>
        <end position="98"/>
    </location>
</feature>
<keyword evidence="4" id="KW-1185">Reference proteome</keyword>
<comment type="caution">
    <text evidence="3">The sequence shown here is derived from an EMBL/GenBank/DDBJ whole genome shotgun (WGS) entry which is preliminary data.</text>
</comment>
<evidence type="ECO:0000313" key="3">
    <source>
        <dbReference type="EMBL" id="MBX0298225.1"/>
    </source>
</evidence>
<sequence length="108" mass="11323">MCHDTDDGSDSETAGIETNSTTVRHDWGQSGPPSVALVEAVAAATDRTTADLPLLHRSIDPDAFDALLTNEGSASVTVSFKYADTTVRVNRSGNIDIQVDGSLTDGDD</sequence>
<evidence type="ECO:0000313" key="4">
    <source>
        <dbReference type="Proteomes" id="UP001430455"/>
    </source>
</evidence>
<feature type="region of interest" description="Disordered" evidence="1">
    <location>
        <begin position="1"/>
        <end position="31"/>
    </location>
</feature>
<gene>
    <name evidence="3" type="ORF">EGH23_25530</name>
</gene>
<dbReference type="RefSeq" id="WP_220582803.1">
    <property type="nucleotide sequence ID" value="NZ_RKLT01000045.1"/>
</dbReference>
<name>A0AAW4PLI8_9EURY</name>
<dbReference type="InterPro" id="IPR040624">
    <property type="entry name" value="HalOD1"/>
</dbReference>
<accession>A0AAW4PLI8</accession>
<dbReference type="Proteomes" id="UP001430455">
    <property type="component" value="Unassembled WGS sequence"/>
</dbReference>
<reference evidence="3 4" key="1">
    <citation type="submission" date="2021-06" db="EMBL/GenBank/DDBJ databases">
        <title>Halomicroarcula sp. a new haloarchaeum isolated from saline soil.</title>
        <authorList>
            <person name="Duran-Viseras A."/>
            <person name="Sanchez-Porro C."/>
            <person name="Ventosa A."/>
        </authorList>
    </citation>
    <scope>NUCLEOTIDE SEQUENCE [LARGE SCALE GENOMIC DNA]</scope>
    <source>
        <strain evidence="3 4">F27</strain>
    </source>
</reference>
<evidence type="ECO:0000256" key="1">
    <source>
        <dbReference type="SAM" id="MobiDB-lite"/>
    </source>
</evidence>
<proteinExistence type="predicted"/>